<reference evidence="2" key="1">
    <citation type="submission" date="2020-10" db="EMBL/GenBank/DDBJ databases">
        <authorList>
            <person name="Gilroy R."/>
        </authorList>
    </citation>
    <scope>NUCLEOTIDE SEQUENCE</scope>
    <source>
        <strain evidence="2">CHK147-3167</strain>
    </source>
</reference>
<accession>A0A9D0ZQ53</accession>
<dbReference type="AlphaFoldDB" id="A0A9D0ZQ53"/>
<feature type="transmembrane region" description="Helical" evidence="1">
    <location>
        <begin position="31"/>
        <end position="53"/>
    </location>
</feature>
<protein>
    <submittedName>
        <fullName evidence="2">Uncharacterized protein</fullName>
    </submittedName>
</protein>
<keyword evidence="1" id="KW-1133">Transmembrane helix</keyword>
<proteinExistence type="predicted"/>
<organism evidence="2 3">
    <name type="scientific">Candidatus Coprosoma intestinipullorum</name>
    <dbReference type="NCBI Taxonomy" id="2840752"/>
    <lineage>
        <taxon>Bacteria</taxon>
        <taxon>Bacillati</taxon>
        <taxon>Bacillota</taxon>
        <taxon>Bacillota incertae sedis</taxon>
        <taxon>Candidatus Coprosoma</taxon>
    </lineage>
</organism>
<keyword evidence="1" id="KW-0812">Transmembrane</keyword>
<dbReference type="EMBL" id="DVFV01000057">
    <property type="protein sequence ID" value="HIQ90584.1"/>
    <property type="molecule type" value="Genomic_DNA"/>
</dbReference>
<evidence type="ECO:0000256" key="1">
    <source>
        <dbReference type="SAM" id="Phobius"/>
    </source>
</evidence>
<sequence length="120" mass="13545">MFGVIAVLIPSVIGIKLFDYLKKGLSLKNTIYYYLIFLGISWIICSSLGSGLFDVNNNLFIKLCNDPFLFSEFTGLNILINVILAILAEVIIRNIKINITTEKVNEKVISNEKKKTKKTK</sequence>
<reference evidence="2" key="2">
    <citation type="journal article" date="2021" name="PeerJ">
        <title>Extensive microbial diversity within the chicken gut microbiome revealed by metagenomics and culture.</title>
        <authorList>
            <person name="Gilroy R."/>
            <person name="Ravi A."/>
            <person name="Getino M."/>
            <person name="Pursley I."/>
            <person name="Horton D.L."/>
            <person name="Alikhan N.F."/>
            <person name="Baker D."/>
            <person name="Gharbi K."/>
            <person name="Hall N."/>
            <person name="Watson M."/>
            <person name="Adriaenssens E.M."/>
            <person name="Foster-Nyarko E."/>
            <person name="Jarju S."/>
            <person name="Secka A."/>
            <person name="Antonio M."/>
            <person name="Oren A."/>
            <person name="Chaudhuri R.R."/>
            <person name="La Ragione R."/>
            <person name="Hildebrand F."/>
            <person name="Pallen M.J."/>
        </authorList>
    </citation>
    <scope>NUCLEOTIDE SEQUENCE</scope>
    <source>
        <strain evidence="2">CHK147-3167</strain>
    </source>
</reference>
<dbReference type="Proteomes" id="UP000886786">
    <property type="component" value="Unassembled WGS sequence"/>
</dbReference>
<evidence type="ECO:0000313" key="2">
    <source>
        <dbReference type="EMBL" id="HIQ90584.1"/>
    </source>
</evidence>
<name>A0A9D0ZQ53_9FIRM</name>
<gene>
    <name evidence="2" type="ORF">IAB27_03030</name>
</gene>
<evidence type="ECO:0000313" key="3">
    <source>
        <dbReference type="Proteomes" id="UP000886786"/>
    </source>
</evidence>
<comment type="caution">
    <text evidence="2">The sequence shown here is derived from an EMBL/GenBank/DDBJ whole genome shotgun (WGS) entry which is preliminary data.</text>
</comment>
<feature type="transmembrane region" description="Helical" evidence="1">
    <location>
        <begin position="73"/>
        <end position="92"/>
    </location>
</feature>
<keyword evidence="1" id="KW-0472">Membrane</keyword>